<dbReference type="InterPro" id="IPR053926">
    <property type="entry name" value="RecX_HTH_1st"/>
</dbReference>
<keyword evidence="4 5" id="KW-0963">Cytoplasm</keyword>
<evidence type="ECO:0000313" key="11">
    <source>
        <dbReference type="Proteomes" id="UP001501285"/>
    </source>
</evidence>
<dbReference type="InterPro" id="IPR036388">
    <property type="entry name" value="WH-like_DNA-bd_sf"/>
</dbReference>
<evidence type="ECO:0000256" key="5">
    <source>
        <dbReference type="HAMAP-Rule" id="MF_01114"/>
    </source>
</evidence>
<evidence type="ECO:0000256" key="4">
    <source>
        <dbReference type="ARBA" id="ARBA00022490"/>
    </source>
</evidence>
<feature type="domain" description="RecX second three-helical" evidence="7">
    <location>
        <begin position="179"/>
        <end position="220"/>
    </location>
</feature>
<dbReference type="Gene3D" id="1.10.10.10">
    <property type="entry name" value="Winged helix-like DNA-binding domain superfamily/Winged helix DNA-binding domain"/>
    <property type="match status" value="2"/>
</dbReference>
<accession>A0ABP5FYI8</accession>
<dbReference type="InterPro" id="IPR003783">
    <property type="entry name" value="Regulatory_RecX"/>
</dbReference>
<dbReference type="RefSeq" id="WP_343992818.1">
    <property type="nucleotide sequence ID" value="NZ_BAAANB010000021.1"/>
</dbReference>
<dbReference type="InterPro" id="IPR053924">
    <property type="entry name" value="RecX_HTH_2nd"/>
</dbReference>
<evidence type="ECO:0000256" key="6">
    <source>
        <dbReference type="SAM" id="MobiDB-lite"/>
    </source>
</evidence>
<evidence type="ECO:0000259" key="9">
    <source>
        <dbReference type="Pfam" id="PF21982"/>
    </source>
</evidence>
<dbReference type="Proteomes" id="UP001501285">
    <property type="component" value="Unassembled WGS sequence"/>
</dbReference>
<feature type="domain" description="RecX third three-helical" evidence="8">
    <location>
        <begin position="227"/>
        <end position="273"/>
    </location>
</feature>
<evidence type="ECO:0000259" key="7">
    <source>
        <dbReference type="Pfam" id="PF02631"/>
    </source>
</evidence>
<comment type="caution">
    <text evidence="10">The sequence shown here is derived from an EMBL/GenBank/DDBJ whole genome shotgun (WGS) entry which is preliminary data.</text>
</comment>
<dbReference type="HAMAP" id="MF_01114">
    <property type="entry name" value="RecX"/>
    <property type="match status" value="1"/>
</dbReference>
<dbReference type="Pfam" id="PF21982">
    <property type="entry name" value="RecX_HTH1"/>
    <property type="match status" value="1"/>
</dbReference>
<dbReference type="PANTHER" id="PTHR33602:SF1">
    <property type="entry name" value="REGULATORY PROTEIN RECX FAMILY PROTEIN"/>
    <property type="match status" value="1"/>
</dbReference>
<dbReference type="InterPro" id="IPR053925">
    <property type="entry name" value="RecX_HTH_3rd"/>
</dbReference>
<sequence length="286" mass="30284">MGFSEQETTQDRLARAAAALAEAEVVARARAGGPSGTPDPVGEPAPPSAVSGAAGPDATAAARGARTRPRPVDGGAAGPRSGRSRQSRHSPQSRPKGRATGWGSADPGERPDWAPPPEDVEVAVSDADAESVARAIALRQLSMAPRSRSQLEKKLRQRGCDDDVAARVLDRLTEVGLIDDEAYAQMLVRSKQAGKGLARKALSHELRKQGIDQEIADEALGQVGTGDERARAELLVVKKLRTMRGLDPAVQARRLAGMLARKGYSGEIAWPVIRDAIDGLPEHQRD</sequence>
<evidence type="ECO:0000259" key="8">
    <source>
        <dbReference type="Pfam" id="PF21981"/>
    </source>
</evidence>
<feature type="domain" description="RecX first three-helical" evidence="9">
    <location>
        <begin position="133"/>
        <end position="172"/>
    </location>
</feature>
<keyword evidence="11" id="KW-1185">Reference proteome</keyword>
<dbReference type="EMBL" id="BAAANB010000021">
    <property type="protein sequence ID" value="GAA2036815.1"/>
    <property type="molecule type" value="Genomic_DNA"/>
</dbReference>
<evidence type="ECO:0000313" key="10">
    <source>
        <dbReference type="EMBL" id="GAA2036815.1"/>
    </source>
</evidence>
<evidence type="ECO:0000256" key="2">
    <source>
        <dbReference type="ARBA" id="ARBA00009695"/>
    </source>
</evidence>
<comment type="function">
    <text evidence="5">Modulates RecA activity.</text>
</comment>
<reference evidence="11" key="1">
    <citation type="journal article" date="2019" name="Int. J. Syst. Evol. Microbiol.">
        <title>The Global Catalogue of Microorganisms (GCM) 10K type strain sequencing project: providing services to taxonomists for standard genome sequencing and annotation.</title>
        <authorList>
            <consortium name="The Broad Institute Genomics Platform"/>
            <consortium name="The Broad Institute Genome Sequencing Center for Infectious Disease"/>
            <person name="Wu L."/>
            <person name="Ma J."/>
        </authorList>
    </citation>
    <scope>NUCLEOTIDE SEQUENCE [LARGE SCALE GENOMIC DNA]</scope>
    <source>
        <strain evidence="11">JCM 14283</strain>
    </source>
</reference>
<protein>
    <recommendedName>
        <fullName evidence="3 5">Regulatory protein RecX</fullName>
    </recommendedName>
</protein>
<gene>
    <name evidence="5 10" type="primary">recX</name>
    <name evidence="10" type="ORF">GCM10009740_30320</name>
</gene>
<feature type="compositionally biased region" description="Low complexity" evidence="6">
    <location>
        <begin position="48"/>
        <end position="64"/>
    </location>
</feature>
<proteinExistence type="inferred from homology"/>
<dbReference type="PANTHER" id="PTHR33602">
    <property type="entry name" value="REGULATORY PROTEIN RECX FAMILY PROTEIN"/>
    <property type="match status" value="1"/>
</dbReference>
<comment type="similarity">
    <text evidence="2 5">Belongs to the RecX family.</text>
</comment>
<organism evidence="10 11">
    <name type="scientific">Terrabacter terrae</name>
    <dbReference type="NCBI Taxonomy" id="318434"/>
    <lineage>
        <taxon>Bacteria</taxon>
        <taxon>Bacillati</taxon>
        <taxon>Actinomycetota</taxon>
        <taxon>Actinomycetes</taxon>
        <taxon>Micrococcales</taxon>
        <taxon>Intrasporangiaceae</taxon>
        <taxon>Terrabacter</taxon>
    </lineage>
</organism>
<dbReference type="Pfam" id="PF02631">
    <property type="entry name" value="RecX_HTH2"/>
    <property type="match status" value="1"/>
</dbReference>
<name>A0ABP5FYI8_9MICO</name>
<comment type="subcellular location">
    <subcellularLocation>
        <location evidence="1 5">Cytoplasm</location>
    </subcellularLocation>
</comment>
<evidence type="ECO:0000256" key="3">
    <source>
        <dbReference type="ARBA" id="ARBA00018111"/>
    </source>
</evidence>
<feature type="region of interest" description="Disordered" evidence="6">
    <location>
        <begin position="28"/>
        <end position="128"/>
    </location>
</feature>
<evidence type="ECO:0000256" key="1">
    <source>
        <dbReference type="ARBA" id="ARBA00004496"/>
    </source>
</evidence>
<dbReference type="Pfam" id="PF21981">
    <property type="entry name" value="RecX_HTH3"/>
    <property type="match status" value="1"/>
</dbReference>